<comment type="caution">
    <text evidence="8">The sequence shown here is derived from an EMBL/GenBank/DDBJ whole genome shotgun (WGS) entry which is preliminary data.</text>
</comment>
<evidence type="ECO:0000256" key="4">
    <source>
        <dbReference type="ARBA" id="ARBA00022679"/>
    </source>
</evidence>
<evidence type="ECO:0000313" key="9">
    <source>
        <dbReference type="Proteomes" id="UP000604341"/>
    </source>
</evidence>
<dbReference type="Gene3D" id="1.10.287.130">
    <property type="match status" value="1"/>
</dbReference>
<dbReference type="EMBL" id="BMPE01000003">
    <property type="protein sequence ID" value="GGK99653.1"/>
    <property type="molecule type" value="Genomic_DNA"/>
</dbReference>
<keyword evidence="4" id="KW-0808">Transferase</keyword>
<protein>
    <recommendedName>
        <fullName evidence="2">histidine kinase</fullName>
        <ecNumber evidence="2">2.7.13.3</ecNumber>
    </recommendedName>
</protein>
<dbReference type="Pfam" id="PF02518">
    <property type="entry name" value="HATPase_c"/>
    <property type="match status" value="1"/>
</dbReference>
<dbReference type="PANTHER" id="PTHR42878">
    <property type="entry name" value="TWO-COMPONENT HISTIDINE KINASE"/>
    <property type="match status" value="1"/>
</dbReference>
<sequence>MQFTEAASQTDDVASLADLALRTLQQVLPGSSGAFYTRTEVDWTPLRWTADFPPDLLAVLRRGLPLDTPLFTNLREADAPIFLNDWCAAHPAGEEQRPFHAVAAYPVHQQGELCAVLGIALQDVPAWTPEREALVRALGRSFALLYDRVSAAEQLHRQRTLAEGREHILSVLARLTADFTTAQDDYALIEQVQAEVLRLLPPGHAAYWEQDGALWRLRAHVNDVGHPDLMTLMRAGMPAGATPTLDVPWTTGRPLYQNAYPGGRDVAAEMTTHIHAIASLPIGHSGARRGVINFTTFAPYQWNRVDQALLETLAQGLWLAMERASHLRQLEEERASLAAFAAFTEAVGTERDSLRLAQQAVTLLTTTLPGLSVAFYVRSGPQWVARVWSEDIDPGLLTQLQAGVSATAPDFARAVDSGEVVFADDWDAAGNDLPGADMYSTAAFVPLVVDGQTQQLLATGVRARRSFSERERGIIRAVGQGLALALERATSMTTLAARTAQVERANQDLDALNEELESFMYSASHDLRTPVRHAQGFVDVTLRALEQGQVQKAQQKLTVVKDATGRLAGMIDAMLTLSRTGRQPLHLSACALDPLVRRAQQDAHLQFPHQEVQWDIGPLPTVLGDRALLQQVLTHLISNAVKFSQGAAPARVTVRADTSGGADPRGGQVTVSVQDQGIGFNMAYAARLFGLFQRLHTQQDFAGAGAGLATVKRIVMRHGGRVWAHSEVGQGATFSFTLPLAESGSSEG</sequence>
<dbReference type="SMART" id="SM00387">
    <property type="entry name" value="HATPase_c"/>
    <property type="match status" value="1"/>
</dbReference>
<proteinExistence type="predicted"/>
<dbReference type="InterPro" id="IPR003594">
    <property type="entry name" value="HATPase_dom"/>
</dbReference>
<dbReference type="Pfam" id="PF00512">
    <property type="entry name" value="HisKA"/>
    <property type="match status" value="1"/>
</dbReference>
<dbReference type="Proteomes" id="UP000604341">
    <property type="component" value="Unassembled WGS sequence"/>
</dbReference>
<dbReference type="InterPro" id="IPR005467">
    <property type="entry name" value="His_kinase_dom"/>
</dbReference>
<keyword evidence="9" id="KW-1185">Reference proteome</keyword>
<dbReference type="InterPro" id="IPR036890">
    <property type="entry name" value="HATPase_C_sf"/>
</dbReference>
<gene>
    <name evidence="8" type="ORF">GCM10010844_17440</name>
</gene>
<dbReference type="SUPFAM" id="SSF55781">
    <property type="entry name" value="GAF domain-like"/>
    <property type="match status" value="3"/>
</dbReference>
<dbReference type="InterPro" id="IPR036097">
    <property type="entry name" value="HisK_dim/P_sf"/>
</dbReference>
<dbReference type="CDD" id="cd00082">
    <property type="entry name" value="HisKA"/>
    <property type="match status" value="1"/>
</dbReference>
<dbReference type="InterPro" id="IPR029016">
    <property type="entry name" value="GAF-like_dom_sf"/>
</dbReference>
<keyword evidence="6" id="KW-0175">Coiled coil</keyword>
<keyword evidence="5" id="KW-0418">Kinase</keyword>
<evidence type="ECO:0000256" key="1">
    <source>
        <dbReference type="ARBA" id="ARBA00000085"/>
    </source>
</evidence>
<comment type="catalytic activity">
    <reaction evidence="1">
        <text>ATP + protein L-histidine = ADP + protein N-phospho-L-histidine.</text>
        <dbReference type="EC" id="2.7.13.3"/>
    </reaction>
</comment>
<evidence type="ECO:0000259" key="7">
    <source>
        <dbReference type="PROSITE" id="PS50109"/>
    </source>
</evidence>
<keyword evidence="3" id="KW-0597">Phosphoprotein</keyword>
<dbReference type="SUPFAM" id="SSF47384">
    <property type="entry name" value="Homodimeric domain of signal transducing histidine kinase"/>
    <property type="match status" value="1"/>
</dbReference>
<dbReference type="SMART" id="SM00388">
    <property type="entry name" value="HisKA"/>
    <property type="match status" value="1"/>
</dbReference>
<organism evidence="8 9">
    <name type="scientific">Deinococcus radiotolerans</name>
    <dbReference type="NCBI Taxonomy" id="1309407"/>
    <lineage>
        <taxon>Bacteria</taxon>
        <taxon>Thermotogati</taxon>
        <taxon>Deinococcota</taxon>
        <taxon>Deinococci</taxon>
        <taxon>Deinococcales</taxon>
        <taxon>Deinococcaceae</taxon>
        <taxon>Deinococcus</taxon>
    </lineage>
</organism>
<name>A0ABQ2FHQ0_9DEIO</name>
<dbReference type="InterPro" id="IPR003661">
    <property type="entry name" value="HisK_dim/P_dom"/>
</dbReference>
<evidence type="ECO:0000256" key="5">
    <source>
        <dbReference type="ARBA" id="ARBA00022777"/>
    </source>
</evidence>
<dbReference type="PROSITE" id="PS50109">
    <property type="entry name" value="HIS_KIN"/>
    <property type="match status" value="1"/>
</dbReference>
<evidence type="ECO:0000313" key="8">
    <source>
        <dbReference type="EMBL" id="GGK99653.1"/>
    </source>
</evidence>
<evidence type="ECO:0000256" key="6">
    <source>
        <dbReference type="SAM" id="Coils"/>
    </source>
</evidence>
<dbReference type="InterPro" id="IPR003018">
    <property type="entry name" value="GAF"/>
</dbReference>
<dbReference type="EC" id="2.7.13.3" evidence="2"/>
<dbReference type="Pfam" id="PF01590">
    <property type="entry name" value="GAF"/>
    <property type="match status" value="1"/>
</dbReference>
<dbReference type="InterPro" id="IPR050351">
    <property type="entry name" value="BphY/WalK/GraS-like"/>
</dbReference>
<feature type="domain" description="Histidine kinase" evidence="7">
    <location>
        <begin position="522"/>
        <end position="742"/>
    </location>
</feature>
<dbReference type="PANTHER" id="PTHR42878:SF15">
    <property type="entry name" value="BACTERIOPHYTOCHROME"/>
    <property type="match status" value="1"/>
</dbReference>
<dbReference type="RefSeq" id="WP_189068616.1">
    <property type="nucleotide sequence ID" value="NZ_BMPE01000003.1"/>
</dbReference>
<reference evidence="9" key="1">
    <citation type="journal article" date="2019" name="Int. J. Syst. Evol. Microbiol.">
        <title>The Global Catalogue of Microorganisms (GCM) 10K type strain sequencing project: providing services to taxonomists for standard genome sequencing and annotation.</title>
        <authorList>
            <consortium name="The Broad Institute Genomics Platform"/>
            <consortium name="The Broad Institute Genome Sequencing Center for Infectious Disease"/>
            <person name="Wu L."/>
            <person name="Ma J."/>
        </authorList>
    </citation>
    <scope>NUCLEOTIDE SEQUENCE [LARGE SCALE GENOMIC DNA]</scope>
    <source>
        <strain evidence="9">JCM 19173</strain>
    </source>
</reference>
<dbReference type="Gene3D" id="3.30.450.40">
    <property type="match status" value="3"/>
</dbReference>
<feature type="coiled-coil region" evidence="6">
    <location>
        <begin position="495"/>
        <end position="522"/>
    </location>
</feature>
<dbReference type="SUPFAM" id="SSF55874">
    <property type="entry name" value="ATPase domain of HSP90 chaperone/DNA topoisomerase II/histidine kinase"/>
    <property type="match status" value="1"/>
</dbReference>
<evidence type="ECO:0000256" key="2">
    <source>
        <dbReference type="ARBA" id="ARBA00012438"/>
    </source>
</evidence>
<evidence type="ECO:0000256" key="3">
    <source>
        <dbReference type="ARBA" id="ARBA00022553"/>
    </source>
</evidence>
<dbReference type="Gene3D" id="3.30.565.10">
    <property type="entry name" value="Histidine kinase-like ATPase, C-terminal domain"/>
    <property type="match status" value="1"/>
</dbReference>
<accession>A0ABQ2FHQ0</accession>
<dbReference type="Pfam" id="PF13185">
    <property type="entry name" value="GAF_2"/>
    <property type="match status" value="1"/>
</dbReference>
<dbReference type="InterPro" id="IPR004358">
    <property type="entry name" value="Sig_transdc_His_kin-like_C"/>
</dbReference>
<dbReference type="PRINTS" id="PR00344">
    <property type="entry name" value="BCTRLSENSOR"/>
</dbReference>